<dbReference type="PROSITE" id="PS50949">
    <property type="entry name" value="HTH_GNTR"/>
    <property type="match status" value="1"/>
</dbReference>
<dbReference type="Gene3D" id="1.10.10.10">
    <property type="entry name" value="Winged helix-like DNA-binding domain superfamily/Winged helix DNA-binding domain"/>
    <property type="match status" value="1"/>
</dbReference>
<evidence type="ECO:0000256" key="1">
    <source>
        <dbReference type="ARBA" id="ARBA00023015"/>
    </source>
</evidence>
<dbReference type="AlphaFoldDB" id="A0A2T6BCR3"/>
<dbReference type="GO" id="GO:0003700">
    <property type="term" value="F:DNA-binding transcription factor activity"/>
    <property type="evidence" value="ECO:0007669"/>
    <property type="project" value="InterPro"/>
</dbReference>
<dbReference type="InterPro" id="IPR036390">
    <property type="entry name" value="WH_DNA-bd_sf"/>
</dbReference>
<keyword evidence="3" id="KW-0804">Transcription</keyword>
<reference evidence="5 6" key="1">
    <citation type="submission" date="2018-04" db="EMBL/GenBank/DDBJ databases">
        <title>Genomic Encyclopedia of Archaeal and Bacterial Type Strains, Phase II (KMG-II): from individual species to whole genera.</title>
        <authorList>
            <person name="Goeker M."/>
        </authorList>
    </citation>
    <scope>NUCLEOTIDE SEQUENCE [LARGE SCALE GENOMIC DNA]</scope>
    <source>
        <strain evidence="5 6">DSM 100977</strain>
    </source>
</reference>
<dbReference type="PANTHER" id="PTHR43537:SF24">
    <property type="entry name" value="GLUCONATE OPERON TRANSCRIPTIONAL REPRESSOR"/>
    <property type="match status" value="1"/>
</dbReference>
<dbReference type="Gene3D" id="1.20.120.530">
    <property type="entry name" value="GntR ligand-binding domain-like"/>
    <property type="match status" value="1"/>
</dbReference>
<dbReference type="PRINTS" id="PR00035">
    <property type="entry name" value="HTHGNTR"/>
</dbReference>
<evidence type="ECO:0000259" key="4">
    <source>
        <dbReference type="PROSITE" id="PS50949"/>
    </source>
</evidence>
<dbReference type="CDD" id="cd07377">
    <property type="entry name" value="WHTH_GntR"/>
    <property type="match status" value="1"/>
</dbReference>
<keyword evidence="1" id="KW-0805">Transcription regulation</keyword>
<dbReference type="InterPro" id="IPR000524">
    <property type="entry name" value="Tscrpt_reg_HTH_GntR"/>
</dbReference>
<keyword evidence="2" id="KW-0238">DNA-binding</keyword>
<dbReference type="SMART" id="SM00345">
    <property type="entry name" value="HTH_GNTR"/>
    <property type="match status" value="1"/>
</dbReference>
<evidence type="ECO:0000256" key="2">
    <source>
        <dbReference type="ARBA" id="ARBA00023125"/>
    </source>
</evidence>
<dbReference type="SUPFAM" id="SSF48008">
    <property type="entry name" value="GntR ligand-binding domain-like"/>
    <property type="match status" value="1"/>
</dbReference>
<dbReference type="Pfam" id="PF00392">
    <property type="entry name" value="GntR"/>
    <property type="match status" value="1"/>
</dbReference>
<dbReference type="Pfam" id="PF07729">
    <property type="entry name" value="FCD"/>
    <property type="match status" value="1"/>
</dbReference>
<evidence type="ECO:0000313" key="6">
    <source>
        <dbReference type="Proteomes" id="UP000243978"/>
    </source>
</evidence>
<evidence type="ECO:0000313" key="5">
    <source>
        <dbReference type="EMBL" id="PTX53861.1"/>
    </source>
</evidence>
<dbReference type="InterPro" id="IPR011711">
    <property type="entry name" value="GntR_C"/>
</dbReference>
<comment type="caution">
    <text evidence="5">The sequence shown here is derived from an EMBL/GenBank/DDBJ whole genome shotgun (WGS) entry which is preliminary data.</text>
</comment>
<evidence type="ECO:0000256" key="3">
    <source>
        <dbReference type="ARBA" id="ARBA00023163"/>
    </source>
</evidence>
<protein>
    <submittedName>
        <fullName evidence="5">GntR family transcriptional regulator</fullName>
    </submittedName>
</protein>
<dbReference type="SUPFAM" id="SSF46785">
    <property type="entry name" value="Winged helix' DNA-binding domain"/>
    <property type="match status" value="1"/>
</dbReference>
<proteinExistence type="predicted"/>
<name>A0A2T6BCR3_9RHOB</name>
<dbReference type="SMART" id="SM00895">
    <property type="entry name" value="FCD"/>
    <property type="match status" value="1"/>
</dbReference>
<feature type="domain" description="HTH gntR-type" evidence="4">
    <location>
        <begin position="5"/>
        <end position="72"/>
    </location>
</feature>
<dbReference type="InterPro" id="IPR036388">
    <property type="entry name" value="WH-like_DNA-bd_sf"/>
</dbReference>
<gene>
    <name evidence="5" type="ORF">C8N43_3904</name>
</gene>
<sequence>MAKGRMTADDAYKILHDRIISGDLKPGQKMREVEIAESLGLSRTPVREAFHRLKSDGLLTQEPNKGAVVRQLDYQSVSELYKIREVLEGTAAAMATRQMSTVELKALYELLEVQDAAKDDVAEASRLNKVFHHTLCQSAHNRYLVEMIDSLDLSMALLGRSTLGLESRKAEAIAEHRKILDAMSEGDAAKAENAARAHIRAAHAARLTIIFEDQR</sequence>
<accession>A0A2T6BCR3</accession>
<dbReference type="InterPro" id="IPR008920">
    <property type="entry name" value="TF_FadR/GntR_C"/>
</dbReference>
<dbReference type="PANTHER" id="PTHR43537">
    <property type="entry name" value="TRANSCRIPTIONAL REGULATOR, GNTR FAMILY"/>
    <property type="match status" value="1"/>
</dbReference>
<dbReference type="GO" id="GO:0003677">
    <property type="term" value="F:DNA binding"/>
    <property type="evidence" value="ECO:0007669"/>
    <property type="project" value="UniProtKB-KW"/>
</dbReference>
<keyword evidence="6" id="KW-1185">Reference proteome</keyword>
<dbReference type="Proteomes" id="UP000243978">
    <property type="component" value="Unassembled WGS sequence"/>
</dbReference>
<organism evidence="5 6">
    <name type="scientific">Litoreibacter ponti</name>
    <dbReference type="NCBI Taxonomy" id="1510457"/>
    <lineage>
        <taxon>Bacteria</taxon>
        <taxon>Pseudomonadati</taxon>
        <taxon>Pseudomonadota</taxon>
        <taxon>Alphaproteobacteria</taxon>
        <taxon>Rhodobacterales</taxon>
        <taxon>Roseobacteraceae</taxon>
        <taxon>Litoreibacter</taxon>
    </lineage>
</organism>
<dbReference type="EMBL" id="QBKS01000003">
    <property type="protein sequence ID" value="PTX53861.1"/>
    <property type="molecule type" value="Genomic_DNA"/>
</dbReference>